<comment type="caution">
    <text evidence="1">The sequence shown here is derived from an EMBL/GenBank/DDBJ whole genome shotgun (WGS) entry which is preliminary data.</text>
</comment>
<name>A0AAN9QGP3_CANGL</name>
<dbReference type="AlphaFoldDB" id="A0AAN9QGP3"/>
<reference evidence="1 2" key="1">
    <citation type="submission" date="2024-01" db="EMBL/GenBank/DDBJ databases">
        <title>The genomes of 5 underutilized Papilionoideae crops provide insights into root nodulation and disease resistanc.</title>
        <authorList>
            <person name="Jiang F."/>
        </authorList>
    </citation>
    <scope>NUCLEOTIDE SEQUENCE [LARGE SCALE GENOMIC DNA]</scope>
    <source>
        <strain evidence="1">LVBAO_FW01</strain>
        <tissue evidence="1">Leaves</tissue>
    </source>
</reference>
<sequence>MFVGIWRVLVVKNCANCNLHRENIIDCSKWFSRKPHWLQAVADCKTRTSNHHCMTLPTTSLETQSPIVDDTLANCLYRSVARTFNELDLPSSLMNNYQYP</sequence>
<proteinExistence type="predicted"/>
<evidence type="ECO:0000313" key="2">
    <source>
        <dbReference type="Proteomes" id="UP001367508"/>
    </source>
</evidence>
<organism evidence="1 2">
    <name type="scientific">Canavalia gladiata</name>
    <name type="common">Sword bean</name>
    <name type="synonym">Dolichos gladiatus</name>
    <dbReference type="NCBI Taxonomy" id="3824"/>
    <lineage>
        <taxon>Eukaryota</taxon>
        <taxon>Viridiplantae</taxon>
        <taxon>Streptophyta</taxon>
        <taxon>Embryophyta</taxon>
        <taxon>Tracheophyta</taxon>
        <taxon>Spermatophyta</taxon>
        <taxon>Magnoliopsida</taxon>
        <taxon>eudicotyledons</taxon>
        <taxon>Gunneridae</taxon>
        <taxon>Pentapetalae</taxon>
        <taxon>rosids</taxon>
        <taxon>fabids</taxon>
        <taxon>Fabales</taxon>
        <taxon>Fabaceae</taxon>
        <taxon>Papilionoideae</taxon>
        <taxon>50 kb inversion clade</taxon>
        <taxon>NPAAA clade</taxon>
        <taxon>indigoferoid/millettioid clade</taxon>
        <taxon>Phaseoleae</taxon>
        <taxon>Canavalia</taxon>
    </lineage>
</organism>
<dbReference type="Proteomes" id="UP001367508">
    <property type="component" value="Unassembled WGS sequence"/>
</dbReference>
<evidence type="ECO:0000313" key="1">
    <source>
        <dbReference type="EMBL" id="KAK7336950.1"/>
    </source>
</evidence>
<dbReference type="EMBL" id="JAYMYQ010000004">
    <property type="protein sequence ID" value="KAK7336950.1"/>
    <property type="molecule type" value="Genomic_DNA"/>
</dbReference>
<protein>
    <submittedName>
        <fullName evidence="1">Uncharacterized protein</fullName>
    </submittedName>
</protein>
<accession>A0AAN9QGP3</accession>
<keyword evidence="2" id="KW-1185">Reference proteome</keyword>
<gene>
    <name evidence="1" type="ORF">VNO77_17504</name>
</gene>